<dbReference type="Pfam" id="PF18556">
    <property type="entry name" value="TetR_C_35"/>
    <property type="match status" value="1"/>
</dbReference>
<dbReference type="EMBL" id="CAFBOG010000321">
    <property type="protein sequence ID" value="CAB5001606.1"/>
    <property type="molecule type" value="Genomic_DNA"/>
</dbReference>
<evidence type="ECO:0000256" key="2">
    <source>
        <dbReference type="ARBA" id="ARBA00023125"/>
    </source>
</evidence>
<protein>
    <submittedName>
        <fullName evidence="6">Unannotated protein</fullName>
    </submittedName>
</protein>
<dbReference type="InterPro" id="IPR009057">
    <property type="entry name" value="Homeodomain-like_sf"/>
</dbReference>
<evidence type="ECO:0000313" key="6">
    <source>
        <dbReference type="EMBL" id="CAB5066307.1"/>
    </source>
</evidence>
<dbReference type="GO" id="GO:0003700">
    <property type="term" value="F:DNA-binding transcription factor activity"/>
    <property type="evidence" value="ECO:0007669"/>
    <property type="project" value="TreeGrafter"/>
</dbReference>
<keyword evidence="1" id="KW-0805">Transcription regulation</keyword>
<keyword evidence="2" id="KW-0238">DNA-binding</keyword>
<feature type="domain" description="HTH tetR-type" evidence="4">
    <location>
        <begin position="14"/>
        <end position="74"/>
    </location>
</feature>
<keyword evidence="3" id="KW-0804">Transcription</keyword>
<evidence type="ECO:0000256" key="1">
    <source>
        <dbReference type="ARBA" id="ARBA00023015"/>
    </source>
</evidence>
<evidence type="ECO:0000313" key="5">
    <source>
        <dbReference type="EMBL" id="CAB5001606.1"/>
    </source>
</evidence>
<dbReference type="InterPro" id="IPR040611">
    <property type="entry name" value="AlkX_C"/>
</dbReference>
<dbReference type="PANTHER" id="PTHR30055:SF234">
    <property type="entry name" value="HTH-TYPE TRANSCRIPTIONAL REGULATOR BETI"/>
    <property type="match status" value="1"/>
</dbReference>
<gene>
    <name evidence="5" type="ORF">UFOPK3914_02177</name>
    <name evidence="6" type="ORF">UFOPK4354_00931</name>
</gene>
<dbReference type="SUPFAM" id="SSF46689">
    <property type="entry name" value="Homeodomain-like"/>
    <property type="match status" value="1"/>
</dbReference>
<sequence length="196" mass="21040">MDPVASAANKPLTRDTREQILAAALETATTHGISRLSVGDVAKAAGLSRQTLYRHFTSKEDLIAAVIVHETSLLIEQVIRAASGFEDPRDSLEAAFLSALIALREHPLLDRLIRTEPDALIPLLTTEGGPVLSQVRGVVELVILMGQPEIDSGHLRRSADLVTRLLISYAVSAPDDSPHVIASFVASSLTPILEVK</sequence>
<accession>A0A6J7UQS2</accession>
<dbReference type="Pfam" id="PF00440">
    <property type="entry name" value="TetR_N"/>
    <property type="match status" value="1"/>
</dbReference>
<reference evidence="6" key="1">
    <citation type="submission" date="2020-05" db="EMBL/GenBank/DDBJ databases">
        <authorList>
            <person name="Chiriac C."/>
            <person name="Salcher M."/>
            <person name="Ghai R."/>
            <person name="Kavagutti S V."/>
        </authorList>
    </citation>
    <scope>NUCLEOTIDE SEQUENCE</scope>
</reference>
<evidence type="ECO:0000256" key="3">
    <source>
        <dbReference type="ARBA" id="ARBA00023163"/>
    </source>
</evidence>
<dbReference type="PRINTS" id="PR00455">
    <property type="entry name" value="HTHTETR"/>
</dbReference>
<evidence type="ECO:0000259" key="4">
    <source>
        <dbReference type="PROSITE" id="PS50977"/>
    </source>
</evidence>
<name>A0A6J7UQS2_9ZZZZ</name>
<proteinExistence type="predicted"/>
<dbReference type="EMBL" id="CAFBQW010000090">
    <property type="protein sequence ID" value="CAB5066307.1"/>
    <property type="molecule type" value="Genomic_DNA"/>
</dbReference>
<dbReference type="GO" id="GO:0000976">
    <property type="term" value="F:transcription cis-regulatory region binding"/>
    <property type="evidence" value="ECO:0007669"/>
    <property type="project" value="TreeGrafter"/>
</dbReference>
<dbReference type="Gene3D" id="1.10.357.10">
    <property type="entry name" value="Tetracycline Repressor, domain 2"/>
    <property type="match status" value="1"/>
</dbReference>
<dbReference type="PROSITE" id="PS50977">
    <property type="entry name" value="HTH_TETR_2"/>
    <property type="match status" value="1"/>
</dbReference>
<dbReference type="InterPro" id="IPR050109">
    <property type="entry name" value="HTH-type_TetR-like_transc_reg"/>
</dbReference>
<dbReference type="InterPro" id="IPR001647">
    <property type="entry name" value="HTH_TetR"/>
</dbReference>
<dbReference type="PANTHER" id="PTHR30055">
    <property type="entry name" value="HTH-TYPE TRANSCRIPTIONAL REGULATOR RUTR"/>
    <property type="match status" value="1"/>
</dbReference>
<organism evidence="6">
    <name type="scientific">freshwater metagenome</name>
    <dbReference type="NCBI Taxonomy" id="449393"/>
    <lineage>
        <taxon>unclassified sequences</taxon>
        <taxon>metagenomes</taxon>
        <taxon>ecological metagenomes</taxon>
    </lineage>
</organism>
<dbReference type="AlphaFoldDB" id="A0A6J7UQS2"/>